<name>A0ABQ1W2L5_9BACT</name>
<comment type="caution">
    <text evidence="1">The sequence shown here is derived from an EMBL/GenBank/DDBJ whole genome shotgun (WGS) entry which is preliminary data.</text>
</comment>
<evidence type="ECO:0000313" key="1">
    <source>
        <dbReference type="EMBL" id="GGG10282.1"/>
    </source>
</evidence>
<dbReference type="InterPro" id="IPR019619">
    <property type="entry name" value="DUF2490"/>
</dbReference>
<organism evidence="1 2">
    <name type="scientific">Pontibacter amylolyticus</name>
    <dbReference type="NCBI Taxonomy" id="1424080"/>
    <lineage>
        <taxon>Bacteria</taxon>
        <taxon>Pseudomonadati</taxon>
        <taxon>Bacteroidota</taxon>
        <taxon>Cytophagia</taxon>
        <taxon>Cytophagales</taxon>
        <taxon>Hymenobacteraceae</taxon>
        <taxon>Pontibacter</taxon>
    </lineage>
</organism>
<dbReference type="Pfam" id="PF10677">
    <property type="entry name" value="DUF2490"/>
    <property type="match status" value="1"/>
</dbReference>
<protein>
    <recommendedName>
        <fullName evidence="3">DUF2490 domain-containing protein</fullName>
    </recommendedName>
</protein>
<accession>A0ABQ1W2L5</accession>
<evidence type="ECO:0008006" key="3">
    <source>
        <dbReference type="Google" id="ProtNLM"/>
    </source>
</evidence>
<keyword evidence="2" id="KW-1185">Reference proteome</keyword>
<dbReference type="EMBL" id="BMFP01000002">
    <property type="protein sequence ID" value="GGG10282.1"/>
    <property type="molecule type" value="Genomic_DNA"/>
</dbReference>
<dbReference type="Proteomes" id="UP000634043">
    <property type="component" value="Unassembled WGS sequence"/>
</dbReference>
<gene>
    <name evidence="1" type="ORF">GCM10011323_13550</name>
</gene>
<reference evidence="2" key="1">
    <citation type="journal article" date="2019" name="Int. J. Syst. Evol. Microbiol.">
        <title>The Global Catalogue of Microorganisms (GCM) 10K type strain sequencing project: providing services to taxonomists for standard genome sequencing and annotation.</title>
        <authorList>
            <consortium name="The Broad Institute Genomics Platform"/>
            <consortium name="The Broad Institute Genome Sequencing Center for Infectious Disease"/>
            <person name="Wu L."/>
            <person name="Ma J."/>
        </authorList>
    </citation>
    <scope>NUCLEOTIDE SEQUENCE [LARGE SCALE GENOMIC DNA]</scope>
    <source>
        <strain evidence="2">CGMCC 1.12749</strain>
    </source>
</reference>
<proteinExistence type="predicted"/>
<evidence type="ECO:0000313" key="2">
    <source>
        <dbReference type="Proteomes" id="UP000634043"/>
    </source>
</evidence>
<sequence length="245" mass="28833">MGVLHATSGFAQSPGKEVTHQQLVWFSYANTLKFNHKWSLTSEVQERRFVNPDRQHQFLVRAQGRYVLGENWKAETGFMYFLQSPNDPKATERLVVPELRPHIQLSYEQSFGRINMTHRYRAEKRFFRNTSNGELAPGYNTNYRFRYKLGIAYRLTELHDRPLKLEVTDEIHVNAGKKILYNRFDQNRVYAGLSYAILDNLEIAAGYLNWFQQRATGNQFYNRHIVQLAVSHTIDLSDKRKEVIE</sequence>